<dbReference type="Gene3D" id="4.10.1000.40">
    <property type="match status" value="1"/>
</dbReference>
<feature type="zinc finger region" description="C3H1-type" evidence="10">
    <location>
        <begin position="464"/>
        <end position="489"/>
    </location>
</feature>
<feature type="region of interest" description="Disordered" evidence="12">
    <location>
        <begin position="399"/>
        <end position="429"/>
    </location>
</feature>
<protein>
    <recommendedName>
        <fullName evidence="2 11">Zinc finger CCCH domain-containing protein 14</fullName>
    </recommendedName>
</protein>
<reference evidence="15" key="1">
    <citation type="submission" date="2025-08" db="UniProtKB">
        <authorList>
            <consortium name="RefSeq"/>
        </authorList>
    </citation>
    <scope>IDENTIFICATION</scope>
</reference>
<evidence type="ECO:0000256" key="8">
    <source>
        <dbReference type="ARBA" id="ARBA00059881"/>
    </source>
</evidence>
<accession>A0ABM0KC64</accession>
<evidence type="ECO:0000313" key="14">
    <source>
        <dbReference type="Proteomes" id="UP000694915"/>
    </source>
</evidence>
<feature type="domain" description="C3H1-type" evidence="13">
    <location>
        <begin position="464"/>
        <end position="489"/>
    </location>
</feature>
<evidence type="ECO:0000256" key="11">
    <source>
        <dbReference type="RuleBase" id="RU369058"/>
    </source>
</evidence>
<evidence type="ECO:0000256" key="3">
    <source>
        <dbReference type="ARBA" id="ARBA00022723"/>
    </source>
</evidence>
<organism evidence="14 15">
    <name type="scientific">Microtus ochrogaster</name>
    <name type="common">Prairie vole</name>
    <dbReference type="NCBI Taxonomy" id="79684"/>
    <lineage>
        <taxon>Eukaryota</taxon>
        <taxon>Metazoa</taxon>
        <taxon>Chordata</taxon>
        <taxon>Craniata</taxon>
        <taxon>Vertebrata</taxon>
        <taxon>Euteleostomi</taxon>
        <taxon>Mammalia</taxon>
        <taxon>Eutheria</taxon>
        <taxon>Euarchontoglires</taxon>
        <taxon>Glires</taxon>
        <taxon>Rodentia</taxon>
        <taxon>Myomorpha</taxon>
        <taxon>Muroidea</taxon>
        <taxon>Cricetidae</taxon>
        <taxon>Arvicolinae</taxon>
        <taxon>Microtus</taxon>
    </lineage>
</organism>
<comment type="similarity">
    <text evidence="1 11">Belongs to the ZC3H14 family.</text>
</comment>
<name>A0ABM0KC64_MICOH</name>
<proteinExistence type="inferred from homology"/>
<keyword evidence="5 10" id="KW-0863">Zinc-finger</keyword>
<comment type="subunit">
    <text evidence="9">Homodimer; facilitating circular RNAs (circRNAs) formation. Associates with the spliceosome. Interacts with HOOK2. Interacts with ZFC3H1 in a RNase-sensitive manner.</text>
</comment>
<dbReference type="GeneID" id="101996166"/>
<evidence type="ECO:0000256" key="10">
    <source>
        <dbReference type="PROSITE-ProRule" id="PRU00723"/>
    </source>
</evidence>
<feature type="region of interest" description="Disordered" evidence="12">
    <location>
        <begin position="308"/>
        <end position="351"/>
    </location>
</feature>
<dbReference type="Proteomes" id="UP000694915">
    <property type="component" value="Chromosome 1"/>
</dbReference>
<dbReference type="Gene3D" id="4.10.1000.30">
    <property type="match status" value="1"/>
</dbReference>
<comment type="subcellular location">
    <subcellularLocation>
        <location evidence="11">Nucleus speckle</location>
    </subcellularLocation>
</comment>
<evidence type="ECO:0000256" key="12">
    <source>
        <dbReference type="SAM" id="MobiDB-lite"/>
    </source>
</evidence>
<evidence type="ECO:0000256" key="7">
    <source>
        <dbReference type="ARBA" id="ARBA00023242"/>
    </source>
</evidence>
<evidence type="ECO:0000256" key="2">
    <source>
        <dbReference type="ARBA" id="ARBA00015071"/>
    </source>
</evidence>
<feature type="region of interest" description="Disordered" evidence="12">
    <location>
        <begin position="77"/>
        <end position="154"/>
    </location>
</feature>
<keyword evidence="14" id="KW-1185">Reference proteome</keyword>
<keyword evidence="3 10" id="KW-0479">Metal-binding</keyword>
<dbReference type="PANTHER" id="PTHR14738">
    <property type="entry name" value="ZINC FINGER CCCH DOMAIN-CONTAINING PROTEIN 14"/>
    <property type="match status" value="1"/>
</dbReference>
<sequence length="605" mass="68034">MEIGTEISRKIRSAIKGKLQELGAYVDEELPDYIMVMVANKKSQDQMTEDLSLFLGNNTIRFTVWLHGVLDKLRSVTTEPSSLKSSDTSIFDSNVPSNKSSFSRGDERRHEAAVPPLAISSSRPEKRDSRVSTSSQEQKSTNVRHSYDDGASTRLMSTVKPLREPAPSEDVIDIKPEPDDLIDEDLNFVQENPLSQKKPTVTLTYGSSRPSIEIYRPPASRNADTSTHINRLQLHQPQNSTHAATQLDVQSSQVYEAGRLCEPEVLSSVDDTYSPFFRNNLDKMSIEDENFRKRKLPVVSSVVKVKRFSHDGEEEEEDEDYGSRIGSLSSSVSVPAKPERRPSLPPSKQANKNLILKAISEAQESVTKTTNYSAVPQKQTLPVAPRTRTSQEELLAEMVQGQSRAPRISPPVKEEEAKGDGTEKIQGTQQRQLLSRLQIDPVMVEAMEMSPAEMTDLSVAQKPEKLLERCKYWPACKNGDECAYHHPISPCKAFPNCKFAEKCLFVHPNCKYDAKCTKPDCPFTHISRRIPVLTSKPVVSSPAPSSNGQLCRYFPACKKMECPFYHPKHCRFNTQCTRPDCTFYHPTITVPPRHALKWIRPQTSE</sequence>
<dbReference type="SMART" id="SM00356">
    <property type="entry name" value="ZnF_C3H1"/>
    <property type="match status" value="3"/>
</dbReference>
<feature type="compositionally biased region" description="Polar residues" evidence="12">
    <location>
        <begin position="77"/>
        <end position="103"/>
    </location>
</feature>
<dbReference type="InterPro" id="IPR040366">
    <property type="entry name" value="Nab2/ZC3H14"/>
</dbReference>
<keyword evidence="7 11" id="KW-0539">Nucleus</keyword>
<evidence type="ECO:0000256" key="4">
    <source>
        <dbReference type="ARBA" id="ARBA00022737"/>
    </source>
</evidence>
<evidence type="ECO:0000256" key="9">
    <source>
        <dbReference type="ARBA" id="ARBA00062976"/>
    </source>
</evidence>
<comment type="function">
    <text evidence="8">RNA-binding protein involved in the biogenesis of circular RNAs (circRNAs), which are produced by back-splicing circularization of pre-mRNAs. Acts by binding to both exon-intron boundary and 3'-UTR of pre-mRNAs to promote circRNA biogenesis through dimerization and the association with the spliceosome. Required for spermatogenesis via involvement in circRNA biogenesis. Regulates the pre-mRNA processing of ATP5MC1; preventing its degradation. Also binds the poly(A) tail of mRNAs; controlling poly(A) length in neuronal cells.</text>
</comment>
<evidence type="ECO:0000256" key="1">
    <source>
        <dbReference type="ARBA" id="ARBA00008423"/>
    </source>
</evidence>
<dbReference type="PANTHER" id="PTHR14738:SF29">
    <property type="entry name" value="ZINC FINGER CCCH DOMAIN-CONTAINING PROTEIN 14"/>
    <property type="match status" value="1"/>
</dbReference>
<dbReference type="Pfam" id="PF14608">
    <property type="entry name" value="zf-CCCH_2"/>
    <property type="match status" value="5"/>
</dbReference>
<evidence type="ECO:0000256" key="5">
    <source>
        <dbReference type="ARBA" id="ARBA00022771"/>
    </source>
</evidence>
<evidence type="ECO:0000256" key="6">
    <source>
        <dbReference type="ARBA" id="ARBA00022833"/>
    </source>
</evidence>
<feature type="compositionally biased region" description="Basic and acidic residues" evidence="12">
    <location>
        <begin position="412"/>
        <end position="423"/>
    </location>
</feature>
<evidence type="ECO:0000259" key="13">
    <source>
        <dbReference type="PROSITE" id="PS50103"/>
    </source>
</evidence>
<feature type="compositionally biased region" description="Polar residues" evidence="12">
    <location>
        <begin position="131"/>
        <end position="144"/>
    </location>
</feature>
<dbReference type="Gene3D" id="1.20.1390.10">
    <property type="entry name" value="PWI domain"/>
    <property type="match status" value="1"/>
</dbReference>
<dbReference type="RefSeq" id="XP_005343492.1">
    <property type="nucleotide sequence ID" value="XM_005343435.3"/>
</dbReference>
<keyword evidence="4 11" id="KW-0677">Repeat</keyword>
<dbReference type="PROSITE" id="PS50103">
    <property type="entry name" value="ZF_C3H1"/>
    <property type="match status" value="1"/>
</dbReference>
<evidence type="ECO:0000313" key="15">
    <source>
        <dbReference type="RefSeq" id="XP_005343492.1"/>
    </source>
</evidence>
<keyword evidence="11" id="KW-0694">RNA-binding</keyword>
<keyword evidence="6 10" id="KW-0862">Zinc</keyword>
<dbReference type="InterPro" id="IPR000571">
    <property type="entry name" value="Znf_CCCH"/>
</dbReference>
<gene>
    <name evidence="15" type="primary">Zc3h14</name>
</gene>